<keyword evidence="2" id="KW-1185">Reference proteome</keyword>
<organism evidence="1 2">
    <name type="scientific">Mycolicibacterium llatzerense</name>
    <dbReference type="NCBI Taxonomy" id="280871"/>
    <lineage>
        <taxon>Bacteria</taxon>
        <taxon>Bacillati</taxon>
        <taxon>Actinomycetota</taxon>
        <taxon>Actinomycetes</taxon>
        <taxon>Mycobacteriales</taxon>
        <taxon>Mycobacteriaceae</taxon>
        <taxon>Mycolicibacterium</taxon>
    </lineage>
</organism>
<dbReference type="EMBL" id="JXST01000064">
    <property type="protein sequence ID" value="KIU13804.1"/>
    <property type="molecule type" value="Genomic_DNA"/>
</dbReference>
<reference evidence="1 2" key="1">
    <citation type="submission" date="2015-01" db="EMBL/GenBank/DDBJ databases">
        <title>Genome sequence of Mycobacterium llatzerense and Mycobacterium immunogenum recovered from brain abscess.</title>
        <authorList>
            <person name="Greninger A.L."/>
            <person name="Langelier C."/>
            <person name="Cunningham G."/>
            <person name="Chiu C.Y."/>
            <person name="Miller S."/>
        </authorList>
    </citation>
    <scope>NUCLEOTIDE SEQUENCE [LARGE SCALE GENOMIC DNA]</scope>
    <source>
        <strain evidence="1 2">CLUC14</strain>
    </source>
</reference>
<dbReference type="PATRIC" id="fig|280871.6.peg.5787"/>
<dbReference type="OrthoDB" id="4549493at2"/>
<evidence type="ECO:0000313" key="2">
    <source>
        <dbReference type="Proteomes" id="UP000032221"/>
    </source>
</evidence>
<dbReference type="RefSeq" id="WP_016895538.1">
    <property type="nucleotide sequence ID" value="NZ_JXST01000064.1"/>
</dbReference>
<name>A0A0D1JML4_9MYCO</name>
<protein>
    <submittedName>
        <fullName evidence="1">Uncharacterized protein</fullName>
    </submittedName>
</protein>
<gene>
    <name evidence="1" type="ORF">TL10_27885</name>
</gene>
<comment type="caution">
    <text evidence="1">The sequence shown here is derived from an EMBL/GenBank/DDBJ whole genome shotgun (WGS) entry which is preliminary data.</text>
</comment>
<dbReference type="AlphaFoldDB" id="A0A0D1JML4"/>
<dbReference type="Proteomes" id="UP000032221">
    <property type="component" value="Unassembled WGS sequence"/>
</dbReference>
<proteinExistence type="predicted"/>
<evidence type="ECO:0000313" key="1">
    <source>
        <dbReference type="EMBL" id="KIU13804.1"/>
    </source>
</evidence>
<sequence>MLDFTVALTLRARRDRDEEPGVAVTIGRRRIELRRHHSGDGPLWNRLERGGLYRRSLLPIGPIAIVYYRRSLTYGEAVGAPPRFTDAVFDWVIDEFDDSFNDLAIASLRYHQDWAITFCDGERRARYQDLIDRLSEPSPDFTDEERAVFAASGDRLVRVDGSRSMLRPPTDRERAVYAAQRERTAEWEQRMVETRRDFVGVMRELWS</sequence>
<accession>A0A0D1JML4</accession>